<reference evidence="1 2" key="1">
    <citation type="journal article" date="2019" name="Genome Biol. Evol.">
        <title>Insights into the evolution of the New World diploid cottons (Gossypium, subgenus Houzingenia) based on genome sequencing.</title>
        <authorList>
            <person name="Grover C.E."/>
            <person name="Arick M.A. 2nd"/>
            <person name="Thrash A."/>
            <person name="Conover J.L."/>
            <person name="Sanders W.S."/>
            <person name="Peterson D.G."/>
            <person name="Frelichowski J.E."/>
            <person name="Scheffler J.A."/>
            <person name="Scheffler B.E."/>
            <person name="Wendel J.F."/>
        </authorList>
    </citation>
    <scope>NUCLEOTIDE SEQUENCE [LARGE SCALE GENOMIC DNA]</scope>
    <source>
        <strain evidence="1">27</strain>
        <tissue evidence="1">Leaf</tissue>
    </source>
</reference>
<organism evidence="1 2">
    <name type="scientific">Gossypium davidsonii</name>
    <name type="common">Davidson's cotton</name>
    <name type="synonym">Gossypium klotzschianum subsp. davidsonii</name>
    <dbReference type="NCBI Taxonomy" id="34287"/>
    <lineage>
        <taxon>Eukaryota</taxon>
        <taxon>Viridiplantae</taxon>
        <taxon>Streptophyta</taxon>
        <taxon>Embryophyta</taxon>
        <taxon>Tracheophyta</taxon>
        <taxon>Spermatophyta</taxon>
        <taxon>Magnoliopsida</taxon>
        <taxon>eudicotyledons</taxon>
        <taxon>Gunneridae</taxon>
        <taxon>Pentapetalae</taxon>
        <taxon>rosids</taxon>
        <taxon>malvids</taxon>
        <taxon>Malvales</taxon>
        <taxon>Malvaceae</taxon>
        <taxon>Malvoideae</taxon>
        <taxon>Gossypium</taxon>
    </lineage>
</organism>
<dbReference type="EMBL" id="JABFAC010244831">
    <property type="protein sequence ID" value="MBA0636196.1"/>
    <property type="molecule type" value="Genomic_DNA"/>
</dbReference>
<comment type="caution">
    <text evidence="1">The sequence shown here is derived from an EMBL/GenBank/DDBJ whole genome shotgun (WGS) entry which is preliminary data.</text>
</comment>
<evidence type="ECO:0000313" key="2">
    <source>
        <dbReference type="Proteomes" id="UP000593561"/>
    </source>
</evidence>
<protein>
    <submittedName>
        <fullName evidence="1">Uncharacterized protein</fullName>
    </submittedName>
</protein>
<proteinExistence type="predicted"/>
<accession>A0A7J8TDF4</accession>
<feature type="non-terminal residue" evidence="1">
    <location>
        <position position="1"/>
    </location>
</feature>
<dbReference type="Proteomes" id="UP000593561">
    <property type="component" value="Unassembled WGS sequence"/>
</dbReference>
<keyword evidence="2" id="KW-1185">Reference proteome</keyword>
<evidence type="ECO:0000313" key="1">
    <source>
        <dbReference type="EMBL" id="MBA0636196.1"/>
    </source>
</evidence>
<sequence>MSKETFCRFDPEEGFAKVKKYGLPQDEGVKSFISNPTAQLSVRLPMRCWRGERWNFSIETNSEGN</sequence>
<dbReference type="AlphaFoldDB" id="A0A7J8TDF4"/>
<name>A0A7J8TDF4_GOSDV</name>
<gene>
    <name evidence="1" type="ORF">Godav_024937</name>
</gene>